<keyword evidence="1" id="KW-1133">Transmembrane helix</keyword>
<evidence type="ECO:0000256" key="1">
    <source>
        <dbReference type="SAM" id="Phobius"/>
    </source>
</evidence>
<protein>
    <submittedName>
        <fullName evidence="2">Uncharacterized protein</fullName>
    </submittedName>
</protein>
<keyword evidence="1" id="KW-0472">Membrane</keyword>
<proteinExistence type="predicted"/>
<dbReference type="Proteomes" id="UP001500567">
    <property type="component" value="Unassembled WGS sequence"/>
</dbReference>
<accession>A0ABP7S9I0</accession>
<feature type="transmembrane region" description="Helical" evidence="1">
    <location>
        <begin position="39"/>
        <end position="57"/>
    </location>
</feature>
<organism evidence="2 3">
    <name type="scientific">Hymenobacter fastidiosus</name>
    <dbReference type="NCBI Taxonomy" id="486264"/>
    <lineage>
        <taxon>Bacteria</taxon>
        <taxon>Pseudomonadati</taxon>
        <taxon>Bacteroidota</taxon>
        <taxon>Cytophagia</taxon>
        <taxon>Cytophagales</taxon>
        <taxon>Hymenobacteraceae</taxon>
        <taxon>Hymenobacter</taxon>
    </lineage>
</organism>
<name>A0ABP7S9I0_9BACT</name>
<sequence>MIVKGEYGFVPGLCAAIMAAGIAFLLIGATKAKSDKTKLVALVGSVIVIVSFMVLIVEREVPIEPSEQTTQAE</sequence>
<keyword evidence="1" id="KW-0812">Transmembrane</keyword>
<evidence type="ECO:0000313" key="3">
    <source>
        <dbReference type="Proteomes" id="UP001500567"/>
    </source>
</evidence>
<evidence type="ECO:0000313" key="2">
    <source>
        <dbReference type="EMBL" id="GAA4008262.1"/>
    </source>
</evidence>
<keyword evidence="3" id="KW-1185">Reference proteome</keyword>
<dbReference type="RefSeq" id="WP_345072809.1">
    <property type="nucleotide sequence ID" value="NZ_BAABDJ010000017.1"/>
</dbReference>
<reference evidence="3" key="1">
    <citation type="journal article" date="2019" name="Int. J. Syst. Evol. Microbiol.">
        <title>The Global Catalogue of Microorganisms (GCM) 10K type strain sequencing project: providing services to taxonomists for standard genome sequencing and annotation.</title>
        <authorList>
            <consortium name="The Broad Institute Genomics Platform"/>
            <consortium name="The Broad Institute Genome Sequencing Center for Infectious Disease"/>
            <person name="Wu L."/>
            <person name="Ma J."/>
        </authorList>
    </citation>
    <scope>NUCLEOTIDE SEQUENCE [LARGE SCALE GENOMIC DNA]</scope>
    <source>
        <strain evidence="3">JCM 17224</strain>
    </source>
</reference>
<gene>
    <name evidence="2" type="ORF">GCM10022408_20500</name>
</gene>
<feature type="transmembrane region" description="Helical" evidence="1">
    <location>
        <begin position="6"/>
        <end position="27"/>
    </location>
</feature>
<dbReference type="EMBL" id="BAABDJ010000017">
    <property type="protein sequence ID" value="GAA4008262.1"/>
    <property type="molecule type" value="Genomic_DNA"/>
</dbReference>
<comment type="caution">
    <text evidence="2">The sequence shown here is derived from an EMBL/GenBank/DDBJ whole genome shotgun (WGS) entry which is preliminary data.</text>
</comment>